<evidence type="ECO:0000256" key="7">
    <source>
        <dbReference type="ARBA" id="ARBA00022884"/>
    </source>
</evidence>
<dbReference type="GO" id="GO:0051391">
    <property type="term" value="P:tRNA acetylation"/>
    <property type="evidence" value="ECO:0007669"/>
    <property type="project" value="UniProtKB-UniRule"/>
</dbReference>
<keyword evidence="2 12" id="KW-0820">tRNA-binding</keyword>
<dbReference type="InterPro" id="IPR016181">
    <property type="entry name" value="Acyl_CoA_acyltransferase"/>
</dbReference>
<evidence type="ECO:0000256" key="12">
    <source>
        <dbReference type="HAMAP-Rule" id="MF_01886"/>
    </source>
</evidence>
<dbReference type="KEGG" id="csty:KN1_04430"/>
<dbReference type="GO" id="GO:0002101">
    <property type="term" value="P:tRNA wobble cytosine modification"/>
    <property type="evidence" value="ECO:0007669"/>
    <property type="project" value="UniProtKB-UniRule"/>
</dbReference>
<evidence type="ECO:0000256" key="2">
    <source>
        <dbReference type="ARBA" id="ARBA00022555"/>
    </source>
</evidence>
<feature type="binding site" evidence="12">
    <location>
        <begin position="517"/>
        <end position="519"/>
    </location>
    <ligand>
        <name>acetyl-CoA</name>
        <dbReference type="ChEBI" id="CHEBI:57288"/>
    </ligand>
</feature>
<dbReference type="Gene3D" id="3.40.630.30">
    <property type="match status" value="1"/>
</dbReference>
<keyword evidence="7 12" id="KW-0694">RNA-binding</keyword>
<gene>
    <name evidence="12" type="primary">tmcA</name>
    <name evidence="14" type="ORF">KN1_04430</name>
</gene>
<evidence type="ECO:0000256" key="9">
    <source>
        <dbReference type="ARBA" id="ARBA00049883"/>
    </source>
</evidence>
<dbReference type="GO" id="GO:1990883">
    <property type="term" value="F:18S rRNA cytidine N-acetyltransferase activity"/>
    <property type="evidence" value="ECO:0007669"/>
    <property type="project" value="TreeGrafter"/>
</dbReference>
<dbReference type="EMBL" id="AP024597">
    <property type="protein sequence ID" value="BCU69146.1"/>
    <property type="molecule type" value="Genomic_DNA"/>
</dbReference>
<evidence type="ECO:0000313" key="15">
    <source>
        <dbReference type="Proteomes" id="UP000825123"/>
    </source>
</evidence>
<keyword evidence="5 12" id="KW-0547">Nucleotide-binding</keyword>
<dbReference type="AlphaFoldDB" id="A0A8D5U4A5"/>
<dbReference type="InterPro" id="IPR027417">
    <property type="entry name" value="P-loop_NTPase"/>
</dbReference>
<comment type="catalytic activity">
    <reaction evidence="10">
        <text>a cytidine in RNA + acetyl-CoA + ATP + H2O = an N(4)-acetylcytidine in RNA + ADP + phosphate + CoA + H(+)</text>
        <dbReference type="Rhea" id="RHEA:82211"/>
        <dbReference type="Rhea" id="RHEA-COMP:15704"/>
        <dbReference type="Rhea" id="RHEA-COMP:19834"/>
        <dbReference type="ChEBI" id="CHEBI:15377"/>
        <dbReference type="ChEBI" id="CHEBI:15378"/>
        <dbReference type="ChEBI" id="CHEBI:30616"/>
        <dbReference type="ChEBI" id="CHEBI:43474"/>
        <dbReference type="ChEBI" id="CHEBI:57287"/>
        <dbReference type="ChEBI" id="CHEBI:57288"/>
        <dbReference type="ChEBI" id="CHEBI:74900"/>
        <dbReference type="ChEBI" id="CHEBI:82748"/>
        <dbReference type="ChEBI" id="CHEBI:456216"/>
    </reaction>
</comment>
<proteinExistence type="inferred from homology"/>
<dbReference type="PANTHER" id="PTHR10925">
    <property type="entry name" value="N-ACETYLTRANSFERASE 10"/>
    <property type="match status" value="1"/>
</dbReference>
<feature type="domain" description="N-acetyltransferase" evidence="13">
    <location>
        <begin position="452"/>
        <end position="592"/>
    </location>
</feature>
<dbReference type="GO" id="GO:0005524">
    <property type="term" value="F:ATP binding"/>
    <property type="evidence" value="ECO:0007669"/>
    <property type="project" value="UniProtKB-UniRule"/>
</dbReference>
<evidence type="ECO:0000259" key="13">
    <source>
        <dbReference type="PROSITE" id="PS51186"/>
    </source>
</evidence>
<dbReference type="CDD" id="cd04301">
    <property type="entry name" value="NAT_SF"/>
    <property type="match status" value="1"/>
</dbReference>
<dbReference type="InterPro" id="IPR024914">
    <property type="entry name" value="tRNA_acetyltr_TmcA"/>
</dbReference>
<dbReference type="SUPFAM" id="SSF55729">
    <property type="entry name" value="Acyl-CoA N-acyltransferases (Nat)"/>
    <property type="match status" value="1"/>
</dbReference>
<comment type="subcellular location">
    <subcellularLocation>
        <location evidence="12">Cytoplasm</location>
    </subcellularLocation>
</comment>
<evidence type="ECO:0000256" key="5">
    <source>
        <dbReference type="ARBA" id="ARBA00022741"/>
    </source>
</evidence>
<evidence type="ECO:0000256" key="8">
    <source>
        <dbReference type="ARBA" id="ARBA00023315"/>
    </source>
</evidence>
<keyword evidence="1 12" id="KW-0963">Cytoplasm</keyword>
<evidence type="ECO:0000313" key="14">
    <source>
        <dbReference type="EMBL" id="BCU69146.1"/>
    </source>
</evidence>
<evidence type="ECO:0000256" key="11">
    <source>
        <dbReference type="ARBA" id="ARBA00049914"/>
    </source>
</evidence>
<dbReference type="Pfam" id="PF05127">
    <property type="entry name" value="NAT10_TcmA_helicase"/>
    <property type="match status" value="1"/>
</dbReference>
<comment type="catalytic activity">
    <reaction evidence="9">
        <text>a cytidine in tRNA + acetyl-CoA + ATP + H2O = an N(4)-acetylcytidine in tRNA + ADP + phosphate + CoA + H(+)</text>
        <dbReference type="Rhea" id="RHEA:53876"/>
        <dbReference type="Rhea" id="RHEA-COMP:13670"/>
        <dbReference type="Rhea" id="RHEA-COMP:13671"/>
        <dbReference type="ChEBI" id="CHEBI:15377"/>
        <dbReference type="ChEBI" id="CHEBI:15378"/>
        <dbReference type="ChEBI" id="CHEBI:30616"/>
        <dbReference type="ChEBI" id="CHEBI:43474"/>
        <dbReference type="ChEBI" id="CHEBI:57287"/>
        <dbReference type="ChEBI" id="CHEBI:57288"/>
        <dbReference type="ChEBI" id="CHEBI:74900"/>
        <dbReference type="ChEBI" id="CHEBI:82748"/>
        <dbReference type="ChEBI" id="CHEBI:456216"/>
    </reaction>
</comment>
<keyword evidence="8 12" id="KW-0012">Acyltransferase</keyword>
<organism evidence="14 15">
    <name type="scientific">Stygiolobus caldivivus</name>
    <dbReference type="NCBI Taxonomy" id="2824673"/>
    <lineage>
        <taxon>Archaea</taxon>
        <taxon>Thermoproteota</taxon>
        <taxon>Thermoprotei</taxon>
        <taxon>Sulfolobales</taxon>
        <taxon>Sulfolobaceae</taxon>
        <taxon>Stygiolobus</taxon>
    </lineage>
</organism>
<dbReference type="Pfam" id="PF13718">
    <property type="entry name" value="GNAT_acetyltr_2"/>
    <property type="match status" value="1"/>
</dbReference>
<dbReference type="Gene3D" id="3.40.50.11040">
    <property type="match status" value="1"/>
</dbReference>
<dbReference type="GO" id="GO:0000049">
    <property type="term" value="F:tRNA binding"/>
    <property type="evidence" value="ECO:0007669"/>
    <property type="project" value="UniProtKB-UniRule"/>
</dbReference>
<comment type="function">
    <text evidence="12">Catalyzes the formation of N(4)-acetylcytidine (ac(4)C) at the wobble position of tRNA(Met), by using acetyl-CoA as an acetyl donor and ATP (or GTP).</text>
</comment>
<keyword evidence="4 12" id="KW-0819">tRNA processing</keyword>
<keyword evidence="15" id="KW-1185">Reference proteome</keyword>
<protein>
    <recommendedName>
        <fullName evidence="12">tRNA(Met) cytidine acetyltransferase TmcA</fullName>
        <ecNumber evidence="12">2.3.1.193</ecNumber>
    </recommendedName>
</protein>
<comment type="caution">
    <text evidence="12">Lacks conserved residue(s) required for the propagation of feature annotation.</text>
</comment>
<dbReference type="GO" id="GO:1904812">
    <property type="term" value="P:rRNA acetylation involved in maturation of SSU-rRNA"/>
    <property type="evidence" value="ECO:0007669"/>
    <property type="project" value="TreeGrafter"/>
</dbReference>
<dbReference type="RefSeq" id="WP_221289204.1">
    <property type="nucleotide sequence ID" value="NZ_AP024597.1"/>
</dbReference>
<evidence type="ECO:0000256" key="3">
    <source>
        <dbReference type="ARBA" id="ARBA00022679"/>
    </source>
</evidence>
<dbReference type="InterPro" id="IPR032672">
    <property type="entry name" value="TmcA/NAT10/Kre33"/>
</dbReference>
<dbReference type="GeneID" id="66162191"/>
<comment type="catalytic activity">
    <reaction evidence="11">
        <text>a cytidine in mRNA + acetyl-CoA + ATP + H2O = an N(4)-acetylcytidine in mRNA + ADP + phosphate + CoA + H(+)</text>
        <dbReference type="Rhea" id="RHEA:58480"/>
        <dbReference type="Rhea" id="RHEA-COMP:15145"/>
        <dbReference type="Rhea" id="RHEA-COMP:15146"/>
        <dbReference type="ChEBI" id="CHEBI:15377"/>
        <dbReference type="ChEBI" id="CHEBI:15378"/>
        <dbReference type="ChEBI" id="CHEBI:30616"/>
        <dbReference type="ChEBI" id="CHEBI:43474"/>
        <dbReference type="ChEBI" id="CHEBI:57287"/>
        <dbReference type="ChEBI" id="CHEBI:57288"/>
        <dbReference type="ChEBI" id="CHEBI:74900"/>
        <dbReference type="ChEBI" id="CHEBI:82748"/>
        <dbReference type="ChEBI" id="CHEBI:456216"/>
    </reaction>
</comment>
<sequence>MLEGELKRAEEGYYRLLAIINTKQWRQFLFPILSEFLDKKHKNELSIAYAFHPWIKEAKDRFFEISSLFKGNNVKEILDIDYSDYNKYLGRTFDLVILDTVDDFRPNYISALSDSVRGGGLVIIYSDDIMNNKLFKNSLVKGGLVDSYFENRFLALAKNHEGILVIDDEGSSFRPFTQNAKAPSRLIPKNPKVDIELHKLCISEDQNKSLDEMSFITEGKGKRVLAITAPRGRGKSSVVGLFLSFLVKSREYESIVITSPTYMSSQEMFKFLVKGLKALKISYKALQSKDGKVMEIHSKGITVKWLAPDLAKDYKGDLIVVDEAAAVGLDTINYILNKWEKVILVTTIHGYEGTGKAFLKYLNFLRQKYKFKHITLSFPVRYAKGDPVERFLYDVMLLDAEPKTNTVDQGNVLELERSLLFKNEGLLRQIYGILVTAHYRNSPDDLMILGDLHYQRIFTNNGIGVAQIVEEGNLSQSEINTFLSGGESSGDLIPQRLIKYDRLVDFGALKGWRVMRIAVHPEYQGKGYGSRLLDHILRRAEGEGLDWVGSSFSSDIRVIQFWVKNGFIPVHLSSRKNEGLNGYSIIVIKPLSELASKISGRASELLREKILRTSHQVYFNVNPLTLDTILRSLPVKDTSGEPLPEEYKSKLEAYLSGYLPYNAVADAVHYVLYKYFTYSRERFLDQIEEAVLISRTLQGKSWYHISLYLDIKPRIAEEYMRSALVKLLGKM</sequence>
<evidence type="ECO:0000256" key="1">
    <source>
        <dbReference type="ARBA" id="ARBA00022490"/>
    </source>
</evidence>
<dbReference type="InterPro" id="IPR000182">
    <property type="entry name" value="GNAT_dom"/>
</dbReference>
<comment type="similarity">
    <text evidence="12">Belongs to the TmcA family.</text>
</comment>
<evidence type="ECO:0000256" key="10">
    <source>
        <dbReference type="ARBA" id="ARBA00049889"/>
    </source>
</evidence>
<dbReference type="PANTHER" id="PTHR10925:SF5">
    <property type="entry name" value="RNA CYTIDINE ACETYLTRANSFERASE"/>
    <property type="match status" value="1"/>
</dbReference>
<dbReference type="EC" id="2.3.1.193" evidence="12"/>
<dbReference type="InterPro" id="IPR013562">
    <property type="entry name" value="TmcA/NAT10_N"/>
</dbReference>
<dbReference type="Gene3D" id="3.40.50.300">
    <property type="entry name" value="P-loop containing nucleotide triphosphate hydrolases"/>
    <property type="match status" value="1"/>
</dbReference>
<dbReference type="SUPFAM" id="SSF52540">
    <property type="entry name" value="P-loop containing nucleoside triphosphate hydrolases"/>
    <property type="match status" value="1"/>
</dbReference>
<dbReference type="Proteomes" id="UP000825123">
    <property type="component" value="Chromosome"/>
</dbReference>
<evidence type="ECO:0000256" key="6">
    <source>
        <dbReference type="ARBA" id="ARBA00022840"/>
    </source>
</evidence>
<reference evidence="14 15" key="1">
    <citation type="submission" date="2021-04" db="EMBL/GenBank/DDBJ databases">
        <title>Complete genome sequence of Stygiolobus sp. KN-1.</title>
        <authorList>
            <person name="Nakamura K."/>
            <person name="Sakai H."/>
            <person name="Kurosawa N."/>
        </authorList>
    </citation>
    <scope>NUCLEOTIDE SEQUENCE [LARGE SCALE GENOMIC DNA]</scope>
    <source>
        <strain evidence="14 15">KN-1</strain>
    </source>
</reference>
<keyword evidence="3 12" id="KW-0808">Transferase</keyword>
<dbReference type="GO" id="GO:0005737">
    <property type="term" value="C:cytoplasm"/>
    <property type="evidence" value="ECO:0007669"/>
    <property type="project" value="UniProtKB-SubCell"/>
</dbReference>
<feature type="binding site" evidence="12">
    <location>
        <position position="381"/>
    </location>
    <ligand>
        <name>ATP</name>
        <dbReference type="ChEBI" id="CHEBI:30616"/>
    </ligand>
</feature>
<name>A0A8D5U4A5_9CREN</name>
<dbReference type="Pfam" id="PF08351">
    <property type="entry name" value="TmcA_N"/>
    <property type="match status" value="1"/>
</dbReference>
<accession>A0A8D5U4A5</accession>
<dbReference type="PROSITE" id="PS51186">
    <property type="entry name" value="GNAT"/>
    <property type="match status" value="1"/>
</dbReference>
<feature type="binding site" evidence="12">
    <location>
        <position position="206"/>
    </location>
    <ligand>
        <name>ATP</name>
        <dbReference type="ChEBI" id="CHEBI:30616"/>
    </ligand>
</feature>
<dbReference type="GO" id="GO:0051392">
    <property type="term" value="F:tRNA cytidine N4-acetyltransferase activity"/>
    <property type="evidence" value="ECO:0007669"/>
    <property type="project" value="UniProtKB-UniRule"/>
</dbReference>
<evidence type="ECO:0000256" key="4">
    <source>
        <dbReference type="ARBA" id="ARBA00022694"/>
    </source>
</evidence>
<dbReference type="HAMAP" id="MF_01886">
    <property type="entry name" value="tRNA_acetyltr_TmcA"/>
    <property type="match status" value="1"/>
</dbReference>
<keyword evidence="6 12" id="KW-0067">ATP-binding</keyword>
<dbReference type="InterPro" id="IPR007807">
    <property type="entry name" value="TcmA/NAT10_helicase"/>
</dbReference>
<comment type="catalytic activity">
    <reaction evidence="12">
        <text>cytidine(34) in elongator tRNA(Met) + acetyl-CoA + ATP + H2O = N(4)-acetylcytidine(34) in elongator tRNA(Met) + ADP + phosphate + CoA + H(+)</text>
        <dbReference type="Rhea" id="RHEA:43788"/>
        <dbReference type="Rhea" id="RHEA-COMP:10693"/>
        <dbReference type="Rhea" id="RHEA-COMP:10694"/>
        <dbReference type="ChEBI" id="CHEBI:15377"/>
        <dbReference type="ChEBI" id="CHEBI:15378"/>
        <dbReference type="ChEBI" id="CHEBI:30616"/>
        <dbReference type="ChEBI" id="CHEBI:43474"/>
        <dbReference type="ChEBI" id="CHEBI:57287"/>
        <dbReference type="ChEBI" id="CHEBI:57288"/>
        <dbReference type="ChEBI" id="CHEBI:74900"/>
        <dbReference type="ChEBI" id="CHEBI:82748"/>
        <dbReference type="ChEBI" id="CHEBI:456216"/>
        <dbReference type="EC" id="2.3.1.193"/>
    </reaction>
</comment>